<sequence length="106" mass="12540">MRSLLRVPGCCDTRQNFSAVHLPDRLAGSRNERTKMRRYIIFPYVDRSYRLWETLLVLIVFTAWALPFEFRFLERPTIGLSILENLMNELFAGHCSDVFRGLSRRD</sequence>
<accession>A0ACB9RBZ7</accession>
<evidence type="ECO:0000313" key="1">
    <source>
        <dbReference type="EMBL" id="KAI4376651.1"/>
    </source>
</evidence>
<organism evidence="1 2">
    <name type="scientific">Melastoma candidum</name>
    <dbReference type="NCBI Taxonomy" id="119954"/>
    <lineage>
        <taxon>Eukaryota</taxon>
        <taxon>Viridiplantae</taxon>
        <taxon>Streptophyta</taxon>
        <taxon>Embryophyta</taxon>
        <taxon>Tracheophyta</taxon>
        <taxon>Spermatophyta</taxon>
        <taxon>Magnoliopsida</taxon>
        <taxon>eudicotyledons</taxon>
        <taxon>Gunneridae</taxon>
        <taxon>Pentapetalae</taxon>
        <taxon>rosids</taxon>
        <taxon>malvids</taxon>
        <taxon>Myrtales</taxon>
        <taxon>Melastomataceae</taxon>
        <taxon>Melastomatoideae</taxon>
        <taxon>Melastomateae</taxon>
        <taxon>Melastoma</taxon>
    </lineage>
</organism>
<protein>
    <submittedName>
        <fullName evidence="1">Uncharacterized protein</fullName>
    </submittedName>
</protein>
<evidence type="ECO:0000313" key="2">
    <source>
        <dbReference type="Proteomes" id="UP001057402"/>
    </source>
</evidence>
<dbReference type="EMBL" id="CM042883">
    <property type="protein sequence ID" value="KAI4376651.1"/>
    <property type="molecule type" value="Genomic_DNA"/>
</dbReference>
<keyword evidence="2" id="KW-1185">Reference proteome</keyword>
<name>A0ACB9RBZ7_9MYRT</name>
<comment type="caution">
    <text evidence="1">The sequence shown here is derived from an EMBL/GenBank/DDBJ whole genome shotgun (WGS) entry which is preliminary data.</text>
</comment>
<reference evidence="2" key="1">
    <citation type="journal article" date="2023" name="Front. Plant Sci.">
        <title>Chromosomal-level genome assembly of Melastoma candidum provides insights into trichome evolution.</title>
        <authorList>
            <person name="Zhong Y."/>
            <person name="Wu W."/>
            <person name="Sun C."/>
            <person name="Zou P."/>
            <person name="Liu Y."/>
            <person name="Dai S."/>
            <person name="Zhou R."/>
        </authorList>
    </citation>
    <scope>NUCLEOTIDE SEQUENCE [LARGE SCALE GENOMIC DNA]</scope>
</reference>
<dbReference type="Proteomes" id="UP001057402">
    <property type="component" value="Chromosome 4"/>
</dbReference>
<gene>
    <name evidence="1" type="ORF">MLD38_014389</name>
</gene>
<proteinExistence type="predicted"/>